<protein>
    <submittedName>
        <fullName evidence="1">Uncharacterized protein</fullName>
    </submittedName>
</protein>
<evidence type="ECO:0000313" key="1">
    <source>
        <dbReference type="EMBL" id="MBX58353.1"/>
    </source>
</evidence>
<name>A0A2P2PUM8_RHIMU</name>
<organism evidence="1">
    <name type="scientific">Rhizophora mucronata</name>
    <name type="common">Asiatic mangrove</name>
    <dbReference type="NCBI Taxonomy" id="61149"/>
    <lineage>
        <taxon>Eukaryota</taxon>
        <taxon>Viridiplantae</taxon>
        <taxon>Streptophyta</taxon>
        <taxon>Embryophyta</taxon>
        <taxon>Tracheophyta</taxon>
        <taxon>Spermatophyta</taxon>
        <taxon>Magnoliopsida</taxon>
        <taxon>eudicotyledons</taxon>
        <taxon>Gunneridae</taxon>
        <taxon>Pentapetalae</taxon>
        <taxon>rosids</taxon>
        <taxon>fabids</taxon>
        <taxon>Malpighiales</taxon>
        <taxon>Rhizophoraceae</taxon>
        <taxon>Rhizophora</taxon>
    </lineage>
</organism>
<accession>A0A2P2PUM8</accession>
<sequence length="22" mass="2473">MQGAQIHFKAGKNFCYNGTQTK</sequence>
<dbReference type="AlphaFoldDB" id="A0A2P2PUM8"/>
<proteinExistence type="predicted"/>
<reference evidence="1" key="1">
    <citation type="submission" date="2018-02" db="EMBL/GenBank/DDBJ databases">
        <title>Rhizophora mucronata_Transcriptome.</title>
        <authorList>
            <person name="Meera S.P."/>
            <person name="Sreeshan A."/>
            <person name="Augustine A."/>
        </authorList>
    </citation>
    <scope>NUCLEOTIDE SEQUENCE</scope>
    <source>
        <tissue evidence="1">Leaf</tissue>
    </source>
</reference>
<dbReference type="EMBL" id="GGEC01077869">
    <property type="protein sequence ID" value="MBX58353.1"/>
    <property type="molecule type" value="Transcribed_RNA"/>
</dbReference>